<dbReference type="GO" id="GO:0030145">
    <property type="term" value="F:manganese ion binding"/>
    <property type="evidence" value="ECO:0007669"/>
    <property type="project" value="UniProtKB-UniRule"/>
</dbReference>
<comment type="catalytic activity">
    <reaction evidence="4 5">
        <text>O-phospho-L-tyrosyl-[protein] + H2O = L-tyrosyl-[protein] + phosphate</text>
        <dbReference type="Rhea" id="RHEA:10684"/>
        <dbReference type="Rhea" id="RHEA-COMP:10136"/>
        <dbReference type="Rhea" id="RHEA-COMP:20101"/>
        <dbReference type="ChEBI" id="CHEBI:15377"/>
        <dbReference type="ChEBI" id="CHEBI:43474"/>
        <dbReference type="ChEBI" id="CHEBI:46858"/>
        <dbReference type="ChEBI" id="CHEBI:61978"/>
        <dbReference type="EC" id="3.1.3.48"/>
    </reaction>
</comment>
<dbReference type="PANTHER" id="PTHR39181:SF1">
    <property type="entry name" value="TYROSINE-PROTEIN PHOSPHATASE YWQE"/>
    <property type="match status" value="1"/>
</dbReference>
<sequence>MIDIHCHILSGLDDGPKDITQSLHMAKIAVAEGITKIVATPHFNQHYENEKKTIVQDVHRLNDALQENKIPLQILPGQEPRIYGEILEDYEQEKILTINDSGKYLFIELPSNHVPAYTESLLFDIQMKEITPIIVHPERNQQIIENPDILYNLVKKGALSQVTASSITGDLGKKIKKFSLQLVENQLTHFIASDAHNDTSRPFRLRAAYGAVQKEFGLDTVYLFQENAEILVEGNNVYKEEPQRIKSKKFFGIF</sequence>
<protein>
    <recommendedName>
        <fullName evidence="5">Tyrosine-protein phosphatase</fullName>
        <ecNumber evidence="5">3.1.3.48</ecNumber>
    </recommendedName>
</protein>
<proteinExistence type="inferred from homology"/>
<keyword evidence="2 5" id="KW-0378">Hydrolase</keyword>
<evidence type="ECO:0000256" key="1">
    <source>
        <dbReference type="ARBA" id="ARBA00005750"/>
    </source>
</evidence>
<evidence type="ECO:0000313" key="7">
    <source>
        <dbReference type="Proteomes" id="UP000481043"/>
    </source>
</evidence>
<dbReference type="EMBL" id="JAAIWM010000003">
    <property type="protein sequence ID" value="NEY72394.1"/>
    <property type="molecule type" value="Genomic_DNA"/>
</dbReference>
<reference evidence="6 7" key="1">
    <citation type="submission" date="2020-02" db="EMBL/GenBank/DDBJ databases">
        <title>Bacillus aquiflavi sp. nov., isolated from yellow water of strong flavor Chinese baijiu in Yibin region of China.</title>
        <authorList>
            <person name="Xie J."/>
        </authorList>
    </citation>
    <scope>NUCLEOTIDE SEQUENCE [LARGE SCALE GENOMIC DNA]</scope>
    <source>
        <strain evidence="6 7">SA4</strain>
    </source>
</reference>
<evidence type="ECO:0000313" key="6">
    <source>
        <dbReference type="EMBL" id="NEY72394.1"/>
    </source>
</evidence>
<evidence type="ECO:0000256" key="4">
    <source>
        <dbReference type="ARBA" id="ARBA00051722"/>
    </source>
</evidence>
<dbReference type="PANTHER" id="PTHR39181">
    <property type="entry name" value="TYROSINE-PROTEIN PHOSPHATASE YWQE"/>
    <property type="match status" value="1"/>
</dbReference>
<comment type="similarity">
    <text evidence="1 5">Belongs to the metallo-dependent hydrolases superfamily. CpsB/CapC family.</text>
</comment>
<dbReference type="InterPro" id="IPR016667">
    <property type="entry name" value="Caps_polysacc_synth_CpsB/CapC"/>
</dbReference>
<dbReference type="Proteomes" id="UP000481043">
    <property type="component" value="Unassembled WGS sequence"/>
</dbReference>
<dbReference type="Pfam" id="PF19567">
    <property type="entry name" value="CpsB_CapC"/>
    <property type="match status" value="1"/>
</dbReference>
<dbReference type="Gene3D" id="3.20.20.140">
    <property type="entry name" value="Metal-dependent hydrolases"/>
    <property type="match status" value="1"/>
</dbReference>
<organism evidence="6 7">
    <name type="scientific">Bacillus mesophilus</name>
    <dbReference type="NCBI Taxonomy" id="1808955"/>
    <lineage>
        <taxon>Bacteria</taxon>
        <taxon>Bacillati</taxon>
        <taxon>Bacillota</taxon>
        <taxon>Bacilli</taxon>
        <taxon>Bacillales</taxon>
        <taxon>Bacillaceae</taxon>
        <taxon>Bacillus</taxon>
    </lineage>
</organism>
<evidence type="ECO:0000256" key="5">
    <source>
        <dbReference type="PIRNR" id="PIRNR016557"/>
    </source>
</evidence>
<evidence type="ECO:0000256" key="3">
    <source>
        <dbReference type="ARBA" id="ARBA00022912"/>
    </source>
</evidence>
<dbReference type="PIRSF" id="PIRSF016557">
    <property type="entry name" value="Caps_synth_CpsB"/>
    <property type="match status" value="1"/>
</dbReference>
<evidence type="ECO:0000256" key="2">
    <source>
        <dbReference type="ARBA" id="ARBA00022801"/>
    </source>
</evidence>
<comment type="caution">
    <text evidence="6">The sequence shown here is derived from an EMBL/GenBank/DDBJ whole genome shotgun (WGS) entry which is preliminary data.</text>
</comment>
<dbReference type="RefSeq" id="WP_163179839.1">
    <property type="nucleotide sequence ID" value="NZ_JAAIWM010000003.1"/>
</dbReference>
<dbReference type="AlphaFoldDB" id="A0A6M0Q7U6"/>
<dbReference type="GO" id="GO:0004725">
    <property type="term" value="F:protein tyrosine phosphatase activity"/>
    <property type="evidence" value="ECO:0007669"/>
    <property type="project" value="UniProtKB-UniRule"/>
</dbReference>
<gene>
    <name evidence="6" type="ORF">G4D63_11720</name>
</gene>
<keyword evidence="7" id="KW-1185">Reference proteome</keyword>
<keyword evidence="3 5" id="KW-0904">Protein phosphatase</keyword>
<dbReference type="InterPro" id="IPR016195">
    <property type="entry name" value="Pol/histidinol_Pase-like"/>
</dbReference>
<name>A0A6M0Q7U6_9BACI</name>
<accession>A0A6M0Q7U6</accession>
<dbReference type="SUPFAM" id="SSF89550">
    <property type="entry name" value="PHP domain-like"/>
    <property type="match status" value="1"/>
</dbReference>
<dbReference type="EC" id="3.1.3.48" evidence="5"/>